<dbReference type="RefSeq" id="WP_145201200.1">
    <property type="nucleotide sequence ID" value="NZ_CP036434.1"/>
</dbReference>
<dbReference type="SUPFAM" id="SSF52058">
    <property type="entry name" value="L domain-like"/>
    <property type="match status" value="1"/>
</dbReference>
<dbReference type="Gene3D" id="2.30.320.10">
    <property type="entry name" value="YwqG-like"/>
    <property type="match status" value="1"/>
</dbReference>
<keyword evidence="4" id="KW-1185">Reference proteome</keyword>
<proteinExistence type="predicted"/>
<dbReference type="GO" id="GO:0005737">
    <property type="term" value="C:cytoplasm"/>
    <property type="evidence" value="ECO:0007669"/>
    <property type="project" value="TreeGrafter"/>
</dbReference>
<dbReference type="InterPro" id="IPR050216">
    <property type="entry name" value="LRR_domain-containing"/>
</dbReference>
<keyword evidence="1" id="KW-0433">Leucine-rich repeat</keyword>
<dbReference type="SMART" id="SM00369">
    <property type="entry name" value="LRR_TYP"/>
    <property type="match status" value="3"/>
</dbReference>
<dbReference type="OrthoDB" id="241317at2"/>
<dbReference type="InterPro" id="IPR035948">
    <property type="entry name" value="YwqG-like_sf"/>
</dbReference>
<dbReference type="PANTHER" id="PTHR48051">
    <property type="match status" value="1"/>
</dbReference>
<keyword evidence="2" id="KW-0677">Repeat</keyword>
<reference evidence="3 4" key="1">
    <citation type="submission" date="2019-02" db="EMBL/GenBank/DDBJ databases">
        <title>Deep-cultivation of Planctomycetes and their phenomic and genomic characterization uncovers novel biology.</title>
        <authorList>
            <person name="Wiegand S."/>
            <person name="Jogler M."/>
            <person name="Boedeker C."/>
            <person name="Pinto D."/>
            <person name="Vollmers J."/>
            <person name="Rivas-Marin E."/>
            <person name="Kohn T."/>
            <person name="Peeters S.H."/>
            <person name="Heuer A."/>
            <person name="Rast P."/>
            <person name="Oberbeckmann S."/>
            <person name="Bunk B."/>
            <person name="Jeske O."/>
            <person name="Meyerdierks A."/>
            <person name="Storesund J.E."/>
            <person name="Kallscheuer N."/>
            <person name="Luecker S."/>
            <person name="Lage O.M."/>
            <person name="Pohl T."/>
            <person name="Merkel B.J."/>
            <person name="Hornburger P."/>
            <person name="Mueller R.-W."/>
            <person name="Bruemmer F."/>
            <person name="Labrenz M."/>
            <person name="Spormann A.M."/>
            <person name="Op den Camp H."/>
            <person name="Overmann J."/>
            <person name="Amann R."/>
            <person name="Jetten M.S.M."/>
            <person name="Mascher T."/>
            <person name="Medema M.H."/>
            <person name="Devos D.P."/>
            <person name="Kaster A.-K."/>
            <person name="Ovreas L."/>
            <person name="Rohde M."/>
            <person name="Galperin M.Y."/>
            <person name="Jogler C."/>
        </authorList>
    </citation>
    <scope>NUCLEOTIDE SEQUENCE [LARGE SCALE GENOMIC DNA]</scope>
    <source>
        <strain evidence="3 4">Poly30</strain>
    </source>
</reference>
<dbReference type="PANTHER" id="PTHR48051:SF54">
    <property type="entry name" value="LEUCINE-RICH REPEAT-CONTAINING PROTEIN"/>
    <property type="match status" value="1"/>
</dbReference>
<protein>
    <submittedName>
        <fullName evidence="3">Leucine Rich repeats (2 copies)</fullName>
    </submittedName>
</protein>
<evidence type="ECO:0000313" key="3">
    <source>
        <dbReference type="EMBL" id="QDV08476.1"/>
    </source>
</evidence>
<name>A0A518EWJ7_9BACT</name>
<accession>A0A518EWJ7</accession>
<sequence>MHLEKKTLRITVDPVFTSLQTTFETGSFWVPRRPGQGQPPILNFALSELKDLEDEFADRVRAGATPDERYWDLLDAYFRMKRQGIQRHEDSQVRLGGFEARVRRAYSSVEVAGAIPGAPKEELFHLFVNVDFEDGTMQEFSCDCRMAEAERFEPLFWQALRSAEFFGDRAAALAEQNAVFDAAFDRMEALIGEADSSAAPGVAAASEEGAAELPFEAPANGESHFRLGGFEGTFVEPETSVGVARFSKEFGFKLVARLATPKLAQEKKLLSEYGDHGEVSLSFHVRGVYRQGGKAAGTFAVKDDRCAAPYSNLRTDGLDYRLHFDGQIGIQDGWIHVRGRLGCPYEPSLDFEVDIARRFDESTVDWSGYQFTTVEEIEAAPPDVVRQVFLQGNTFPAKLLQCTQLETLTVRCQREEPAGIGSLDALAAWTRLERLHLEGFYIDALPEAIGTLENLTFLSLDDCELRRVPDSVWSLPKLANLSLDGNPLAAWPESIDLPAIRKISLERCGLRTLPANLALIPALQQLQLSGNDFESLPEEFNREDLKVGLSSADKRRLLDYDYRGAGGAGVVEWDDAAYFARGSLELRARVDRALEYPNLAPFADALRYLIKRAVGFHQVGPEDYAAVGGHRFGGMPDLPPSIPYPRFSGKDYEGHPFDHAYEFLAQIRLDAIADLQDYLPRTGILYFFLTTVHDVYGDGKNDPVKVIHHDGPLEDLVSGQHLHIDPDEYSEMPDGAYAAFRATATLVASAPEFYGARSNPHLFRGPAAALAEESDEVRDFLDGATDALRETLGPEPRPDHCINAYAFTQNEDPEHQASLARRGNPEDWIVLLNLGSRGDFQWGDAGDLLVVAHKSDLARGDFSGVFCTLESS</sequence>
<dbReference type="Gene3D" id="3.80.10.10">
    <property type="entry name" value="Ribonuclease Inhibitor"/>
    <property type="match status" value="1"/>
</dbReference>
<dbReference type="SUPFAM" id="SSF103032">
    <property type="entry name" value="Hypothetical protein YwqG"/>
    <property type="match status" value="1"/>
</dbReference>
<dbReference type="Pfam" id="PF09234">
    <property type="entry name" value="DUF1963"/>
    <property type="match status" value="1"/>
</dbReference>
<dbReference type="InterPro" id="IPR003591">
    <property type="entry name" value="Leu-rich_rpt_typical-subtyp"/>
</dbReference>
<organism evidence="3 4">
    <name type="scientific">Saltatorellus ferox</name>
    <dbReference type="NCBI Taxonomy" id="2528018"/>
    <lineage>
        <taxon>Bacteria</taxon>
        <taxon>Pseudomonadati</taxon>
        <taxon>Planctomycetota</taxon>
        <taxon>Planctomycetia</taxon>
        <taxon>Planctomycetia incertae sedis</taxon>
        <taxon>Saltatorellus</taxon>
    </lineage>
</organism>
<gene>
    <name evidence="3" type="ORF">Poly30_40230</name>
</gene>
<dbReference type="AlphaFoldDB" id="A0A518EWJ7"/>
<dbReference type="Proteomes" id="UP000320390">
    <property type="component" value="Chromosome"/>
</dbReference>
<dbReference type="EMBL" id="CP036434">
    <property type="protein sequence ID" value="QDV08476.1"/>
    <property type="molecule type" value="Genomic_DNA"/>
</dbReference>
<dbReference type="InterPro" id="IPR015315">
    <property type="entry name" value="DUF1963"/>
</dbReference>
<evidence type="ECO:0000256" key="2">
    <source>
        <dbReference type="ARBA" id="ARBA00022737"/>
    </source>
</evidence>
<evidence type="ECO:0000256" key="1">
    <source>
        <dbReference type="ARBA" id="ARBA00022614"/>
    </source>
</evidence>
<evidence type="ECO:0000313" key="4">
    <source>
        <dbReference type="Proteomes" id="UP000320390"/>
    </source>
</evidence>
<dbReference type="InterPro" id="IPR032675">
    <property type="entry name" value="LRR_dom_sf"/>
</dbReference>